<proteinExistence type="predicted"/>
<evidence type="ECO:0000313" key="2">
    <source>
        <dbReference type="Proteomes" id="UP001596160"/>
    </source>
</evidence>
<evidence type="ECO:0000313" key="1">
    <source>
        <dbReference type="EMBL" id="MFC5156699.1"/>
    </source>
</evidence>
<gene>
    <name evidence="1" type="ORF">ACFPRH_33790</name>
</gene>
<dbReference type="EMBL" id="JBHSKP010000040">
    <property type="protein sequence ID" value="MFC5156699.1"/>
    <property type="molecule type" value="Genomic_DNA"/>
</dbReference>
<sequence>MTTTSAQPPRDRSALGRGVSTLIPQSAVLSPAEHAAAALAAIRTVPVHVGVLQAAIHLLEEKSQTTDDPISKATVDATVALLREAVERQQPHAG</sequence>
<comment type="caution">
    <text evidence="1">The sequence shown here is derived from an EMBL/GenBank/DDBJ whole genome shotgun (WGS) entry which is preliminary data.</text>
</comment>
<organism evidence="1 2">
    <name type="scientific">Streptomyces amakusaensis</name>
    <dbReference type="NCBI Taxonomy" id="67271"/>
    <lineage>
        <taxon>Bacteria</taxon>
        <taxon>Bacillati</taxon>
        <taxon>Actinomycetota</taxon>
        <taxon>Actinomycetes</taxon>
        <taxon>Kitasatosporales</taxon>
        <taxon>Streptomycetaceae</taxon>
        <taxon>Streptomyces</taxon>
    </lineage>
</organism>
<dbReference type="Proteomes" id="UP001596160">
    <property type="component" value="Unassembled WGS sequence"/>
</dbReference>
<protein>
    <submittedName>
        <fullName evidence="1">Uncharacterized protein</fullName>
    </submittedName>
</protein>
<name>A0ABW0AVD1_9ACTN</name>
<dbReference type="RefSeq" id="WP_344485981.1">
    <property type="nucleotide sequence ID" value="NZ_BAAASB010000032.1"/>
</dbReference>
<accession>A0ABW0AVD1</accession>
<keyword evidence="2" id="KW-1185">Reference proteome</keyword>
<reference evidence="2" key="1">
    <citation type="journal article" date="2019" name="Int. J. Syst. Evol. Microbiol.">
        <title>The Global Catalogue of Microorganisms (GCM) 10K type strain sequencing project: providing services to taxonomists for standard genome sequencing and annotation.</title>
        <authorList>
            <consortium name="The Broad Institute Genomics Platform"/>
            <consortium name="The Broad Institute Genome Sequencing Center for Infectious Disease"/>
            <person name="Wu L."/>
            <person name="Ma J."/>
        </authorList>
    </citation>
    <scope>NUCLEOTIDE SEQUENCE [LARGE SCALE GENOMIC DNA]</scope>
    <source>
        <strain evidence="2">PCU 266</strain>
    </source>
</reference>